<dbReference type="KEGG" id="vg:55607749"/>
<dbReference type="Gene3D" id="1.20.140.160">
    <property type="match status" value="1"/>
</dbReference>
<sequence>MAMTIEDVEITVEAIRKVNRDIKNYYWMSNQITEKDVEDYISSVTSQYGVEASLPKAVGFNSDPTYGAVQKKVREESRIKRYIETVKRLEDAVATLDDEKERIVIEGCMDRISLSRIGKILGISKQAVFEIKEKAVRKLAVKMYLNP</sequence>
<dbReference type="Proteomes" id="UP000240948">
    <property type="component" value="Segment"/>
</dbReference>
<dbReference type="RefSeq" id="YP_009837558.1">
    <property type="nucleotide sequence ID" value="NC_048701.1"/>
</dbReference>
<dbReference type="InterPro" id="IPR013324">
    <property type="entry name" value="RNA_pol_sigma_r3/r4-like"/>
</dbReference>
<keyword evidence="3" id="KW-1185">Reference proteome</keyword>
<evidence type="ECO:0000256" key="1">
    <source>
        <dbReference type="SAM" id="Coils"/>
    </source>
</evidence>
<protein>
    <submittedName>
        <fullName evidence="2">Uncharacterized protein</fullName>
    </submittedName>
</protein>
<evidence type="ECO:0000313" key="2">
    <source>
        <dbReference type="EMBL" id="AVO22588.1"/>
    </source>
</evidence>
<dbReference type="GeneID" id="55607749"/>
<accession>A0A2P1JTX0</accession>
<dbReference type="SUPFAM" id="SSF88659">
    <property type="entry name" value="Sigma3 and sigma4 domains of RNA polymerase sigma factors"/>
    <property type="match status" value="1"/>
</dbReference>
<proteinExistence type="predicted"/>
<feature type="coiled-coil region" evidence="1">
    <location>
        <begin position="72"/>
        <end position="106"/>
    </location>
</feature>
<organism evidence="2 3">
    <name type="scientific">Anoxybacillus phage A403</name>
    <dbReference type="NCBI Taxonomy" id="2099336"/>
    <lineage>
        <taxon>Viruses</taxon>
        <taxon>Duplodnaviria</taxon>
        <taxon>Heunggongvirae</taxon>
        <taxon>Uroviricota</taxon>
        <taxon>Caudoviricetes</taxon>
        <taxon>Tandoganvirus</taxon>
        <taxon>Tandoganvirus A403</taxon>
    </lineage>
</organism>
<dbReference type="EMBL" id="MG969427">
    <property type="protein sequence ID" value="AVO22588.1"/>
    <property type="molecule type" value="Genomic_DNA"/>
</dbReference>
<keyword evidence="1" id="KW-0175">Coiled coil</keyword>
<name>A0A2P1JTX0_9CAUD</name>
<evidence type="ECO:0000313" key="3">
    <source>
        <dbReference type="Proteomes" id="UP000240948"/>
    </source>
</evidence>
<reference evidence="2 3" key="1">
    <citation type="submission" date="2018-02" db="EMBL/GenBank/DDBJ databases">
        <title>Identification and Molecular Characterization of a Novel Bacteriophage isolated from Anoxybacillus caldiproteolyticus.</title>
        <authorList>
            <person name="Sahin E."/>
            <person name="Karaca B."/>
            <person name="Gursoy G.E."/>
            <person name="Coleri Cihan A."/>
        </authorList>
    </citation>
    <scope>NUCLEOTIDE SEQUENCE [LARGE SCALE GENOMIC DNA]</scope>
</reference>